<evidence type="ECO:0000313" key="2">
    <source>
        <dbReference type="Proteomes" id="UP000264310"/>
    </source>
</evidence>
<protein>
    <submittedName>
        <fullName evidence="1">Uncharacterized protein</fullName>
    </submittedName>
</protein>
<dbReference type="Proteomes" id="UP000264310">
    <property type="component" value="Unassembled WGS sequence"/>
</dbReference>
<organism evidence="1 2">
    <name type="scientific">Fulvimarina endophytica</name>
    <dbReference type="NCBI Taxonomy" id="2293836"/>
    <lineage>
        <taxon>Bacteria</taxon>
        <taxon>Pseudomonadati</taxon>
        <taxon>Pseudomonadota</taxon>
        <taxon>Alphaproteobacteria</taxon>
        <taxon>Hyphomicrobiales</taxon>
        <taxon>Aurantimonadaceae</taxon>
        <taxon>Fulvimarina</taxon>
    </lineage>
</organism>
<keyword evidence="2" id="KW-1185">Reference proteome</keyword>
<gene>
    <name evidence="1" type="ORF">DYI37_12435</name>
</gene>
<dbReference type="EMBL" id="QURL01000005">
    <property type="protein sequence ID" value="RFC62774.1"/>
    <property type="molecule type" value="Genomic_DNA"/>
</dbReference>
<comment type="caution">
    <text evidence="1">The sequence shown here is derived from an EMBL/GenBank/DDBJ whole genome shotgun (WGS) entry which is preliminary data.</text>
</comment>
<sequence length="60" mass="6718">MVLDAIVARPVHGHGKLPKFSEDFDGRGDEDPFDDVFPVTRFAISNLSLFDDGPDRRCRA</sequence>
<accession>A0A371X165</accession>
<name>A0A371X165_9HYPH</name>
<dbReference type="AlphaFoldDB" id="A0A371X165"/>
<proteinExistence type="predicted"/>
<evidence type="ECO:0000313" key="1">
    <source>
        <dbReference type="EMBL" id="RFC62774.1"/>
    </source>
</evidence>
<reference evidence="1 2" key="1">
    <citation type="submission" date="2018-08" db="EMBL/GenBank/DDBJ databases">
        <title>Fulvimarina sp. 85, whole genome shotgun sequence.</title>
        <authorList>
            <person name="Tuo L."/>
        </authorList>
    </citation>
    <scope>NUCLEOTIDE SEQUENCE [LARGE SCALE GENOMIC DNA]</scope>
    <source>
        <strain evidence="1 2">85</strain>
    </source>
</reference>